<dbReference type="InterPro" id="IPR000515">
    <property type="entry name" value="MetI-like"/>
</dbReference>
<reference evidence="9" key="1">
    <citation type="submission" date="2022-06" db="EMBL/GenBank/DDBJ databases">
        <title>Genomic Encyclopedia of Archaeal and Bacterial Type Strains, Phase II (KMG-II): from individual species to whole genera.</title>
        <authorList>
            <person name="Goeker M."/>
        </authorList>
    </citation>
    <scope>NUCLEOTIDE SEQUENCE</scope>
    <source>
        <strain evidence="9">DSM 43935</strain>
    </source>
</reference>
<evidence type="ECO:0000256" key="3">
    <source>
        <dbReference type="ARBA" id="ARBA00022475"/>
    </source>
</evidence>
<dbReference type="PANTHER" id="PTHR30193:SF37">
    <property type="entry name" value="INNER MEMBRANE ABC TRANSPORTER PERMEASE PROTEIN YCJO"/>
    <property type="match status" value="1"/>
</dbReference>
<feature type="transmembrane region" description="Helical" evidence="7">
    <location>
        <begin position="213"/>
        <end position="235"/>
    </location>
</feature>
<feature type="transmembrane region" description="Helical" evidence="7">
    <location>
        <begin position="15"/>
        <end position="40"/>
    </location>
</feature>
<comment type="subcellular location">
    <subcellularLocation>
        <location evidence="1 7">Cell membrane</location>
        <topology evidence="1 7">Multi-pass membrane protein</topology>
    </subcellularLocation>
</comment>
<evidence type="ECO:0000256" key="2">
    <source>
        <dbReference type="ARBA" id="ARBA00022448"/>
    </source>
</evidence>
<proteinExistence type="inferred from homology"/>
<dbReference type="RefSeq" id="WP_253767522.1">
    <property type="nucleotide sequence ID" value="NZ_JAMTCK010000002.1"/>
</dbReference>
<dbReference type="EMBL" id="JAMTCK010000002">
    <property type="protein sequence ID" value="MCP2164150.1"/>
    <property type="molecule type" value="Genomic_DNA"/>
</dbReference>
<evidence type="ECO:0000256" key="4">
    <source>
        <dbReference type="ARBA" id="ARBA00022692"/>
    </source>
</evidence>
<protein>
    <submittedName>
        <fullName evidence="9">Xylobiose transport system permease protein</fullName>
    </submittedName>
</protein>
<evidence type="ECO:0000256" key="1">
    <source>
        <dbReference type="ARBA" id="ARBA00004651"/>
    </source>
</evidence>
<dbReference type="PANTHER" id="PTHR30193">
    <property type="entry name" value="ABC TRANSPORTER PERMEASE PROTEIN"/>
    <property type="match status" value="1"/>
</dbReference>
<dbReference type="Proteomes" id="UP001206128">
    <property type="component" value="Unassembled WGS sequence"/>
</dbReference>
<dbReference type="PROSITE" id="PS50928">
    <property type="entry name" value="ABC_TM1"/>
    <property type="match status" value="1"/>
</dbReference>
<keyword evidence="3" id="KW-1003">Cell membrane</keyword>
<keyword evidence="10" id="KW-1185">Reference proteome</keyword>
<dbReference type="GO" id="GO:0005886">
    <property type="term" value="C:plasma membrane"/>
    <property type="evidence" value="ECO:0007669"/>
    <property type="project" value="UniProtKB-SubCell"/>
</dbReference>
<feature type="transmembrane region" description="Helical" evidence="7">
    <location>
        <begin position="103"/>
        <end position="127"/>
    </location>
</feature>
<keyword evidence="2 7" id="KW-0813">Transport</keyword>
<organism evidence="9 10">
    <name type="scientific">Goodfellowiella coeruleoviolacea</name>
    <dbReference type="NCBI Taxonomy" id="334858"/>
    <lineage>
        <taxon>Bacteria</taxon>
        <taxon>Bacillati</taxon>
        <taxon>Actinomycetota</taxon>
        <taxon>Actinomycetes</taxon>
        <taxon>Pseudonocardiales</taxon>
        <taxon>Pseudonocardiaceae</taxon>
        <taxon>Goodfellowiella</taxon>
    </lineage>
</organism>
<keyword evidence="5 7" id="KW-1133">Transmembrane helix</keyword>
<evidence type="ECO:0000313" key="10">
    <source>
        <dbReference type="Proteomes" id="UP001206128"/>
    </source>
</evidence>
<evidence type="ECO:0000256" key="5">
    <source>
        <dbReference type="ARBA" id="ARBA00022989"/>
    </source>
</evidence>
<dbReference type="AlphaFoldDB" id="A0AAE3KES5"/>
<feature type="transmembrane region" description="Helical" evidence="7">
    <location>
        <begin position="72"/>
        <end position="96"/>
    </location>
</feature>
<dbReference type="InterPro" id="IPR035906">
    <property type="entry name" value="MetI-like_sf"/>
</dbReference>
<dbReference type="GO" id="GO:0055085">
    <property type="term" value="P:transmembrane transport"/>
    <property type="evidence" value="ECO:0007669"/>
    <property type="project" value="InterPro"/>
</dbReference>
<sequence length="298" mass="32214">MTTATHRRVDRPGGVWALPALVLFGLFALLPMLLVGYLSLTAWNGLGNPSFIGMANWTRLFTDPAMLDSLRLSVLLTVLSWVIQTPISLLLGVWAAGRQRNRAVLSAIFFLPLLLSSAAIAVLWRALLDPNFGLAATLGPLVGFADGNIAGTPTGALLCVAFVASWQFIPLHTLFYQSGARQIPESLYEAALIDGASRVQQFRHITLPQLRNTIVSSSVLMVVGALTFFDTVLILTNGGPGTATYIVPFRMYTTAFRSYDYGYASAIAFALVLVATAISLLLVRVSGFARMRSTREGM</sequence>
<feature type="domain" description="ABC transmembrane type-1" evidence="8">
    <location>
        <begin position="70"/>
        <end position="282"/>
    </location>
</feature>
<name>A0AAE3KES5_9PSEU</name>
<evidence type="ECO:0000259" key="8">
    <source>
        <dbReference type="PROSITE" id="PS50928"/>
    </source>
</evidence>
<dbReference type="CDD" id="cd06261">
    <property type="entry name" value="TM_PBP2"/>
    <property type="match status" value="1"/>
</dbReference>
<feature type="transmembrane region" description="Helical" evidence="7">
    <location>
        <begin position="261"/>
        <end position="283"/>
    </location>
</feature>
<keyword evidence="4 7" id="KW-0812">Transmembrane</keyword>
<feature type="transmembrane region" description="Helical" evidence="7">
    <location>
        <begin position="147"/>
        <end position="169"/>
    </location>
</feature>
<dbReference type="Pfam" id="PF00528">
    <property type="entry name" value="BPD_transp_1"/>
    <property type="match status" value="1"/>
</dbReference>
<accession>A0AAE3KES5</accession>
<comment type="similarity">
    <text evidence="7">Belongs to the binding-protein-dependent transport system permease family.</text>
</comment>
<dbReference type="Gene3D" id="1.10.3720.10">
    <property type="entry name" value="MetI-like"/>
    <property type="match status" value="1"/>
</dbReference>
<comment type="caution">
    <text evidence="9">The sequence shown here is derived from an EMBL/GenBank/DDBJ whole genome shotgun (WGS) entry which is preliminary data.</text>
</comment>
<evidence type="ECO:0000313" key="9">
    <source>
        <dbReference type="EMBL" id="MCP2164150.1"/>
    </source>
</evidence>
<gene>
    <name evidence="9" type="ORF">LX83_000990</name>
</gene>
<evidence type="ECO:0000256" key="6">
    <source>
        <dbReference type="ARBA" id="ARBA00023136"/>
    </source>
</evidence>
<dbReference type="InterPro" id="IPR051393">
    <property type="entry name" value="ABC_transporter_permease"/>
</dbReference>
<evidence type="ECO:0000256" key="7">
    <source>
        <dbReference type="RuleBase" id="RU363032"/>
    </source>
</evidence>
<keyword evidence="6 7" id="KW-0472">Membrane</keyword>
<dbReference type="SUPFAM" id="SSF161098">
    <property type="entry name" value="MetI-like"/>
    <property type="match status" value="1"/>
</dbReference>